<feature type="region of interest" description="Disordered" evidence="1">
    <location>
        <begin position="168"/>
        <end position="204"/>
    </location>
</feature>
<gene>
    <name evidence="2" type="ORF">TrRE_jg7358</name>
</gene>
<accession>A0A9W7AEC3</accession>
<protein>
    <submittedName>
        <fullName evidence="2">Uncharacterized protein</fullName>
    </submittedName>
</protein>
<dbReference type="Proteomes" id="UP001165082">
    <property type="component" value="Unassembled WGS sequence"/>
</dbReference>
<comment type="caution">
    <text evidence="2">The sequence shown here is derived from an EMBL/GenBank/DDBJ whole genome shotgun (WGS) entry which is preliminary data.</text>
</comment>
<sequence length="204" mass="22379">MDIIIDKIYMRSLVGSVSSYDVALLRDRLDPDSRFSMLLSDDGDRAKGKKVARLLAEIREDGSVVIRGMEVKREHRGEGLAKLITAVFCKFCLLTFGAYPSSLPTNKPGIAAVLTSLSFPPSRPSFPVYVSFNAVTGRTLMCHENRLVDLRPQYPKSVRRAQGIELVPDRPKGGRKVHVLTGYSSPPPPSSEDGKAVSGEVDEC</sequence>
<proteinExistence type="predicted"/>
<dbReference type="OrthoDB" id="10457335at2759"/>
<reference evidence="2" key="1">
    <citation type="submission" date="2022-07" db="EMBL/GenBank/DDBJ databases">
        <title>Genome analysis of Parmales, a sister group of diatoms, reveals the evolutionary specialization of diatoms from phago-mixotrophs to photoautotrophs.</title>
        <authorList>
            <person name="Ban H."/>
            <person name="Sato S."/>
            <person name="Yoshikawa S."/>
            <person name="Kazumasa Y."/>
            <person name="Nakamura Y."/>
            <person name="Ichinomiya M."/>
            <person name="Saitoh K."/>
            <person name="Sato N."/>
            <person name="Blanc-Mathieu R."/>
            <person name="Endo H."/>
            <person name="Kuwata A."/>
            <person name="Ogata H."/>
        </authorList>
    </citation>
    <scope>NUCLEOTIDE SEQUENCE</scope>
</reference>
<name>A0A9W7AEC3_9STRA</name>
<organism evidence="2 3">
    <name type="scientific">Triparma retinervis</name>
    <dbReference type="NCBI Taxonomy" id="2557542"/>
    <lineage>
        <taxon>Eukaryota</taxon>
        <taxon>Sar</taxon>
        <taxon>Stramenopiles</taxon>
        <taxon>Ochrophyta</taxon>
        <taxon>Bolidophyceae</taxon>
        <taxon>Parmales</taxon>
        <taxon>Triparmaceae</taxon>
        <taxon>Triparma</taxon>
    </lineage>
</organism>
<evidence type="ECO:0000313" key="2">
    <source>
        <dbReference type="EMBL" id="GMH67822.1"/>
    </source>
</evidence>
<keyword evidence="3" id="KW-1185">Reference proteome</keyword>
<evidence type="ECO:0000313" key="3">
    <source>
        <dbReference type="Proteomes" id="UP001165082"/>
    </source>
</evidence>
<dbReference type="EMBL" id="BRXZ01002682">
    <property type="protein sequence ID" value="GMH67822.1"/>
    <property type="molecule type" value="Genomic_DNA"/>
</dbReference>
<dbReference type="AlphaFoldDB" id="A0A9W7AEC3"/>
<evidence type="ECO:0000256" key="1">
    <source>
        <dbReference type="SAM" id="MobiDB-lite"/>
    </source>
</evidence>